<organism evidence="1 2">
    <name type="scientific">Ascobolus immersus RN42</name>
    <dbReference type="NCBI Taxonomy" id="1160509"/>
    <lineage>
        <taxon>Eukaryota</taxon>
        <taxon>Fungi</taxon>
        <taxon>Dikarya</taxon>
        <taxon>Ascomycota</taxon>
        <taxon>Pezizomycotina</taxon>
        <taxon>Pezizomycetes</taxon>
        <taxon>Pezizales</taxon>
        <taxon>Ascobolaceae</taxon>
        <taxon>Ascobolus</taxon>
    </lineage>
</organism>
<proteinExistence type="predicted"/>
<sequence>MKIRVGAISSAKHHITHRIHTITGSPYKTRLDKITDIGRLFTIHRLKDVRLVAEPGDIYYEHQAETQERRSVGKPLGEWEMEDGEIDNGVYDIYLAGRLMEDLGKFITTQGPIMRVTHQVFSLVLDDYFVTRVLDSLEEEVFEQVIMSVYSFDLDERFRKGLVRKAQVDLLHLALDVTVRNAVAFVLQFSLDRQMVPKCRVERPGGRKGELKLAQGQPGCLDLSSERGVGYRDYDVELQAMGKSMCRLVKFVVDLRSESTEMRILKYLQEDT</sequence>
<gene>
    <name evidence="1" type="ORF">BJ508DRAFT_416521</name>
</gene>
<evidence type="ECO:0000313" key="1">
    <source>
        <dbReference type="EMBL" id="RPA78559.1"/>
    </source>
</evidence>
<dbReference type="Proteomes" id="UP000275078">
    <property type="component" value="Unassembled WGS sequence"/>
</dbReference>
<keyword evidence="2" id="KW-1185">Reference proteome</keyword>
<reference evidence="1 2" key="1">
    <citation type="journal article" date="2018" name="Nat. Ecol. Evol.">
        <title>Pezizomycetes genomes reveal the molecular basis of ectomycorrhizal truffle lifestyle.</title>
        <authorList>
            <person name="Murat C."/>
            <person name="Payen T."/>
            <person name="Noel B."/>
            <person name="Kuo A."/>
            <person name="Morin E."/>
            <person name="Chen J."/>
            <person name="Kohler A."/>
            <person name="Krizsan K."/>
            <person name="Balestrini R."/>
            <person name="Da Silva C."/>
            <person name="Montanini B."/>
            <person name="Hainaut M."/>
            <person name="Levati E."/>
            <person name="Barry K.W."/>
            <person name="Belfiori B."/>
            <person name="Cichocki N."/>
            <person name="Clum A."/>
            <person name="Dockter R.B."/>
            <person name="Fauchery L."/>
            <person name="Guy J."/>
            <person name="Iotti M."/>
            <person name="Le Tacon F."/>
            <person name="Lindquist E.A."/>
            <person name="Lipzen A."/>
            <person name="Malagnac F."/>
            <person name="Mello A."/>
            <person name="Molinier V."/>
            <person name="Miyauchi S."/>
            <person name="Poulain J."/>
            <person name="Riccioni C."/>
            <person name="Rubini A."/>
            <person name="Sitrit Y."/>
            <person name="Splivallo R."/>
            <person name="Traeger S."/>
            <person name="Wang M."/>
            <person name="Zifcakova L."/>
            <person name="Wipf D."/>
            <person name="Zambonelli A."/>
            <person name="Paolocci F."/>
            <person name="Nowrousian M."/>
            <person name="Ottonello S."/>
            <person name="Baldrian P."/>
            <person name="Spatafora J.W."/>
            <person name="Henrissat B."/>
            <person name="Nagy L.G."/>
            <person name="Aury J.M."/>
            <person name="Wincker P."/>
            <person name="Grigoriev I.V."/>
            <person name="Bonfante P."/>
            <person name="Martin F.M."/>
        </authorList>
    </citation>
    <scope>NUCLEOTIDE SEQUENCE [LARGE SCALE GENOMIC DNA]</scope>
    <source>
        <strain evidence="1 2">RN42</strain>
    </source>
</reference>
<evidence type="ECO:0000313" key="2">
    <source>
        <dbReference type="Proteomes" id="UP000275078"/>
    </source>
</evidence>
<dbReference type="AlphaFoldDB" id="A0A3N4HXY4"/>
<dbReference type="EMBL" id="ML119710">
    <property type="protein sequence ID" value="RPA78559.1"/>
    <property type="molecule type" value="Genomic_DNA"/>
</dbReference>
<accession>A0A3N4HXY4</accession>
<protein>
    <submittedName>
        <fullName evidence="1">Uncharacterized protein</fullName>
    </submittedName>
</protein>
<name>A0A3N4HXY4_ASCIM</name>